<keyword evidence="8" id="KW-1133">Transmembrane helix</keyword>
<feature type="transmembrane region" description="Helical" evidence="8">
    <location>
        <begin position="504"/>
        <end position="525"/>
    </location>
</feature>
<dbReference type="InterPro" id="IPR001915">
    <property type="entry name" value="Peptidase_M48"/>
</dbReference>
<feature type="transmembrane region" description="Helical" evidence="8">
    <location>
        <begin position="173"/>
        <end position="194"/>
    </location>
</feature>
<comment type="cofactor">
    <cofactor evidence="1">
        <name>Zn(2+)</name>
        <dbReference type="ChEBI" id="CHEBI:29105"/>
    </cofactor>
</comment>
<feature type="domain" description="Peptidase M48" evidence="9">
    <location>
        <begin position="135"/>
        <end position="296"/>
    </location>
</feature>
<keyword evidence="8" id="KW-0812">Transmembrane</keyword>
<accession>A0A5Q2F8R8</accession>
<reference evidence="10 11" key="1">
    <citation type="submission" date="2019-10" db="EMBL/GenBank/DDBJ databases">
        <title>Genomic analysis of Raineyella sp. CBA3103.</title>
        <authorList>
            <person name="Roh S.W."/>
        </authorList>
    </citation>
    <scope>NUCLEOTIDE SEQUENCE [LARGE SCALE GENOMIC DNA]</scope>
    <source>
        <strain evidence="10 11">CBA3103</strain>
    </source>
</reference>
<evidence type="ECO:0000256" key="7">
    <source>
        <dbReference type="SAM" id="MobiDB-lite"/>
    </source>
</evidence>
<dbReference type="GO" id="GO:0004222">
    <property type="term" value="F:metalloendopeptidase activity"/>
    <property type="evidence" value="ECO:0007669"/>
    <property type="project" value="InterPro"/>
</dbReference>
<evidence type="ECO:0000256" key="1">
    <source>
        <dbReference type="ARBA" id="ARBA00001947"/>
    </source>
</evidence>
<evidence type="ECO:0000256" key="8">
    <source>
        <dbReference type="SAM" id="Phobius"/>
    </source>
</evidence>
<feature type="transmembrane region" description="Helical" evidence="8">
    <location>
        <begin position="531"/>
        <end position="553"/>
    </location>
</feature>
<evidence type="ECO:0000256" key="2">
    <source>
        <dbReference type="ARBA" id="ARBA00022670"/>
    </source>
</evidence>
<sequence>MDSSQSPSDRPPWPSSTAASFVLLVVLVVLTGEMVGDWLWLGTPGAVASNPTPLIWVLGPPLLLLALTGAVTLLEPRIMVRRRHLEPVSGDLIGAQRFGMLAEAEGVRPCPALMANTADKTISARSVGRPGRYLVVMTPAVLGLARRRPGDFDVLVRHELAHIRSGDVALATFAIRSWHVTLLAMAVPLVVRIWNPDLSLLPSFLLRAGVLALVVYAVRAQLLRVREHYADARATPTLAQRRDFDAALAAGMLGRPLRLEARSPSPNLTRRPTRRRRPPRWLALHPAPAERVAVVAEPGLIGVPRWTSLGAAGYVAGAAHLLLQEALWSAGMDALTASGVARALLFGVVGIVGAGEVVRAASVGRAGARALMGPAVALVVGAALGDLFSIGMTGREALPWGGSLSGLVLQLQMLQTLAAVMSALGVAGLLVWAGDALAFVRLSEEPTRRSRRRVSWIVAVVGATAGALTAVYLWPPLPGAGMVALALLLATVAVMLLPQPRRRVLGWSVAGAGAGLLALVALTVLQRADPSAAGVVGSPMTLVLVVALGVGIAGSLRLGAAAGLVIGVAGTVLDTIAFVLVTATLRVVSVEDVLWTLAWWTCWAVLSGLPILAMVGLVRGPTGSGEQSARRPPDASRISRRRA</sequence>
<evidence type="ECO:0000256" key="6">
    <source>
        <dbReference type="ARBA" id="ARBA00023049"/>
    </source>
</evidence>
<dbReference type="Proteomes" id="UP000386847">
    <property type="component" value="Chromosome"/>
</dbReference>
<feature type="transmembrane region" description="Helical" evidence="8">
    <location>
        <begin position="412"/>
        <end position="433"/>
    </location>
</feature>
<gene>
    <name evidence="10" type="ORF">Rai3103_05635</name>
</gene>
<dbReference type="Pfam" id="PF01435">
    <property type="entry name" value="Peptidase_M48"/>
    <property type="match status" value="1"/>
</dbReference>
<evidence type="ECO:0000256" key="3">
    <source>
        <dbReference type="ARBA" id="ARBA00022723"/>
    </source>
</evidence>
<keyword evidence="3" id="KW-0479">Metal-binding</keyword>
<keyword evidence="2 10" id="KW-0645">Protease</keyword>
<feature type="transmembrane region" description="Helical" evidence="8">
    <location>
        <begin position="21"/>
        <end position="41"/>
    </location>
</feature>
<feature type="transmembrane region" description="Helical" evidence="8">
    <location>
        <begin position="370"/>
        <end position="392"/>
    </location>
</feature>
<name>A0A5Q2F8R8_9ACTN</name>
<dbReference type="EMBL" id="CP045725">
    <property type="protein sequence ID" value="QGF23229.1"/>
    <property type="molecule type" value="Genomic_DNA"/>
</dbReference>
<evidence type="ECO:0000313" key="10">
    <source>
        <dbReference type="EMBL" id="QGF23229.1"/>
    </source>
</evidence>
<dbReference type="RefSeq" id="WP_153571758.1">
    <property type="nucleotide sequence ID" value="NZ_CP045725.1"/>
</dbReference>
<feature type="region of interest" description="Disordered" evidence="7">
    <location>
        <begin position="621"/>
        <end position="643"/>
    </location>
</feature>
<organism evidence="10 11">
    <name type="scientific">Raineyella fluvialis</name>
    <dbReference type="NCBI Taxonomy" id="2662261"/>
    <lineage>
        <taxon>Bacteria</taxon>
        <taxon>Bacillati</taxon>
        <taxon>Actinomycetota</taxon>
        <taxon>Actinomycetes</taxon>
        <taxon>Propionibacteriales</taxon>
        <taxon>Propionibacteriaceae</taxon>
        <taxon>Raineyella</taxon>
    </lineage>
</organism>
<keyword evidence="4" id="KW-0378">Hydrolase</keyword>
<evidence type="ECO:0000313" key="11">
    <source>
        <dbReference type="Proteomes" id="UP000386847"/>
    </source>
</evidence>
<dbReference type="GO" id="GO:0046872">
    <property type="term" value="F:metal ion binding"/>
    <property type="evidence" value="ECO:0007669"/>
    <property type="project" value="UniProtKB-KW"/>
</dbReference>
<feature type="transmembrane region" description="Helical" evidence="8">
    <location>
        <begin position="560"/>
        <end position="585"/>
    </location>
</feature>
<evidence type="ECO:0000259" key="9">
    <source>
        <dbReference type="Pfam" id="PF01435"/>
    </source>
</evidence>
<feature type="transmembrane region" description="Helical" evidence="8">
    <location>
        <begin position="454"/>
        <end position="474"/>
    </location>
</feature>
<feature type="transmembrane region" description="Helical" evidence="8">
    <location>
        <begin position="200"/>
        <end position="218"/>
    </location>
</feature>
<protein>
    <submittedName>
        <fullName evidence="10">M48 family metalloprotease</fullName>
    </submittedName>
</protein>
<evidence type="ECO:0000256" key="5">
    <source>
        <dbReference type="ARBA" id="ARBA00022833"/>
    </source>
</evidence>
<dbReference type="GO" id="GO:0006508">
    <property type="term" value="P:proteolysis"/>
    <property type="evidence" value="ECO:0007669"/>
    <property type="project" value="UniProtKB-KW"/>
</dbReference>
<feature type="transmembrane region" description="Helical" evidence="8">
    <location>
        <begin position="480"/>
        <end position="497"/>
    </location>
</feature>
<keyword evidence="8" id="KW-0472">Membrane</keyword>
<evidence type="ECO:0000256" key="4">
    <source>
        <dbReference type="ARBA" id="ARBA00022801"/>
    </source>
</evidence>
<feature type="transmembrane region" description="Helical" evidence="8">
    <location>
        <begin position="597"/>
        <end position="618"/>
    </location>
</feature>
<keyword evidence="11" id="KW-1185">Reference proteome</keyword>
<dbReference type="KEGG" id="rain:Rai3103_05635"/>
<keyword evidence="5" id="KW-0862">Zinc</keyword>
<feature type="transmembrane region" description="Helical" evidence="8">
    <location>
        <begin position="335"/>
        <end position="358"/>
    </location>
</feature>
<feature type="transmembrane region" description="Helical" evidence="8">
    <location>
        <begin position="53"/>
        <end position="74"/>
    </location>
</feature>
<feature type="transmembrane region" description="Helical" evidence="8">
    <location>
        <begin position="306"/>
        <end position="323"/>
    </location>
</feature>
<dbReference type="AlphaFoldDB" id="A0A5Q2F8R8"/>
<proteinExistence type="predicted"/>
<keyword evidence="6 10" id="KW-0482">Metalloprotease</keyword>